<keyword evidence="2" id="KW-1185">Reference proteome</keyword>
<sequence length="57" mass="6374">MTEMNQLGFLDGNVELLLSLHDPTAGLNTPLHFASQHPETPPSHDVELKNLREFAYS</sequence>
<evidence type="ECO:0000313" key="2">
    <source>
        <dbReference type="Proteomes" id="UP001196413"/>
    </source>
</evidence>
<reference evidence="1" key="1">
    <citation type="submission" date="2021-06" db="EMBL/GenBank/DDBJ databases">
        <title>Parelaphostrongylus tenuis whole genome reference sequence.</title>
        <authorList>
            <person name="Garwood T.J."/>
            <person name="Larsen P.A."/>
            <person name="Fountain-Jones N.M."/>
            <person name="Garbe J.R."/>
            <person name="Macchietto M.G."/>
            <person name="Kania S.A."/>
            <person name="Gerhold R.W."/>
            <person name="Richards J.E."/>
            <person name="Wolf T.M."/>
        </authorList>
    </citation>
    <scope>NUCLEOTIDE SEQUENCE</scope>
    <source>
        <strain evidence="1">MNPRO001-30</strain>
        <tissue evidence="1">Meninges</tissue>
    </source>
</reference>
<dbReference type="EMBL" id="JAHQIW010006889">
    <property type="protein sequence ID" value="KAJ1371000.1"/>
    <property type="molecule type" value="Genomic_DNA"/>
</dbReference>
<proteinExistence type="predicted"/>
<comment type="caution">
    <text evidence="1">The sequence shown here is derived from an EMBL/GenBank/DDBJ whole genome shotgun (WGS) entry which is preliminary data.</text>
</comment>
<protein>
    <submittedName>
        <fullName evidence="1">Uncharacterized protein</fullName>
    </submittedName>
</protein>
<dbReference type="Proteomes" id="UP001196413">
    <property type="component" value="Unassembled WGS sequence"/>
</dbReference>
<name>A0AAD5WIE5_PARTN</name>
<dbReference type="AlphaFoldDB" id="A0AAD5WIE5"/>
<gene>
    <name evidence="1" type="ORF">KIN20_032861</name>
</gene>
<evidence type="ECO:0000313" key="1">
    <source>
        <dbReference type="EMBL" id="KAJ1371000.1"/>
    </source>
</evidence>
<organism evidence="1 2">
    <name type="scientific">Parelaphostrongylus tenuis</name>
    <name type="common">Meningeal worm</name>
    <dbReference type="NCBI Taxonomy" id="148309"/>
    <lineage>
        <taxon>Eukaryota</taxon>
        <taxon>Metazoa</taxon>
        <taxon>Ecdysozoa</taxon>
        <taxon>Nematoda</taxon>
        <taxon>Chromadorea</taxon>
        <taxon>Rhabditida</taxon>
        <taxon>Rhabditina</taxon>
        <taxon>Rhabditomorpha</taxon>
        <taxon>Strongyloidea</taxon>
        <taxon>Metastrongylidae</taxon>
        <taxon>Parelaphostrongylus</taxon>
    </lineage>
</organism>
<accession>A0AAD5WIE5</accession>